<dbReference type="MEROPS" id="C82.A01"/>
<organism evidence="10 11">
    <name type="scientific">Nitratifractor salsuginis (strain DSM 16511 / JCM 12458 / E9I37-1)</name>
    <dbReference type="NCBI Taxonomy" id="749222"/>
    <lineage>
        <taxon>Bacteria</taxon>
        <taxon>Pseudomonadati</taxon>
        <taxon>Campylobacterota</taxon>
        <taxon>Epsilonproteobacteria</taxon>
        <taxon>Campylobacterales</taxon>
        <taxon>Sulfurovaceae</taxon>
        <taxon>Nitratifractor</taxon>
    </lineage>
</organism>
<dbReference type="PANTHER" id="PTHR36699:SF1">
    <property type="entry name" value="L,D-TRANSPEPTIDASE YAFK-RELATED"/>
    <property type="match status" value="1"/>
</dbReference>
<dbReference type="PROSITE" id="PS52029">
    <property type="entry name" value="LD_TPASE"/>
    <property type="match status" value="1"/>
</dbReference>
<keyword evidence="3" id="KW-0808">Transferase</keyword>
<dbReference type="Gene3D" id="2.40.440.10">
    <property type="entry name" value="L,D-transpeptidase catalytic domain-like"/>
    <property type="match status" value="1"/>
</dbReference>
<dbReference type="InterPro" id="IPR005490">
    <property type="entry name" value="LD_TPept_cat_dom"/>
</dbReference>
<dbReference type="PANTHER" id="PTHR36699">
    <property type="entry name" value="LD-TRANSPEPTIDASE"/>
    <property type="match status" value="1"/>
</dbReference>
<dbReference type="eggNOG" id="COG3034">
    <property type="taxonomic scope" value="Bacteria"/>
</dbReference>
<feature type="chain" id="PRO_5003215327" evidence="8">
    <location>
        <begin position="18"/>
        <end position="182"/>
    </location>
</feature>
<evidence type="ECO:0000256" key="4">
    <source>
        <dbReference type="ARBA" id="ARBA00022960"/>
    </source>
</evidence>
<dbReference type="GO" id="GO:0071555">
    <property type="term" value="P:cell wall organization"/>
    <property type="evidence" value="ECO:0007669"/>
    <property type="project" value="UniProtKB-UniRule"/>
</dbReference>
<sequence length="182" mass="20469">MTLRLLLLFAFGSLIFAAGPSAFKAVSETVQSLSVSKKPSIPKAQKVLIIKSERKLYLLRNGKPYREYHIALGKHPVGPKRREHDQKTPEGNYTLDFKKADSSYYRAIHVSYPNSTDKARAKRLGVNPGGAIMIHGQPNWFGWLSIIRQRFYWTAGCIAVSNGDMDEIWQAVDPGTPIEIRP</sequence>
<evidence type="ECO:0000256" key="7">
    <source>
        <dbReference type="PROSITE-ProRule" id="PRU01373"/>
    </source>
</evidence>
<evidence type="ECO:0000259" key="9">
    <source>
        <dbReference type="PROSITE" id="PS52029"/>
    </source>
</evidence>
<dbReference type="CDD" id="cd16913">
    <property type="entry name" value="YkuD_like"/>
    <property type="match status" value="1"/>
</dbReference>
<keyword evidence="11" id="KW-1185">Reference proteome</keyword>
<dbReference type="STRING" id="749222.Nitsa_1433"/>
<dbReference type="UniPathway" id="UPA00219"/>
<feature type="domain" description="L,D-TPase catalytic" evidence="9">
    <location>
        <begin position="45"/>
        <end position="181"/>
    </location>
</feature>
<dbReference type="KEGG" id="nsa:Nitsa_1433"/>
<evidence type="ECO:0000256" key="5">
    <source>
        <dbReference type="ARBA" id="ARBA00022984"/>
    </source>
</evidence>
<dbReference type="GO" id="GO:0008360">
    <property type="term" value="P:regulation of cell shape"/>
    <property type="evidence" value="ECO:0007669"/>
    <property type="project" value="UniProtKB-UniRule"/>
</dbReference>
<protein>
    <submittedName>
        <fullName evidence="10">ErfK/YbiS/YcfS/YnhG family protein</fullName>
    </submittedName>
</protein>
<keyword evidence="4 7" id="KW-0133">Cell shape</keyword>
<evidence type="ECO:0000256" key="6">
    <source>
        <dbReference type="ARBA" id="ARBA00023316"/>
    </source>
</evidence>
<keyword evidence="5 7" id="KW-0573">Peptidoglycan synthesis</keyword>
<evidence type="ECO:0000256" key="1">
    <source>
        <dbReference type="ARBA" id="ARBA00004752"/>
    </source>
</evidence>
<accession>E6WZP1</accession>
<evidence type="ECO:0000313" key="10">
    <source>
        <dbReference type="EMBL" id="ADV46682.1"/>
    </source>
</evidence>
<dbReference type="EMBL" id="CP002452">
    <property type="protein sequence ID" value="ADV46682.1"/>
    <property type="molecule type" value="Genomic_DNA"/>
</dbReference>
<reference evidence="11" key="2">
    <citation type="submission" date="2011-01" db="EMBL/GenBank/DDBJ databases">
        <title>The complete genome of Nitratifractor salsuginis DSM 16511.</title>
        <authorList>
            <consortium name="US DOE Joint Genome Institute (JGI-PGF)"/>
            <person name="Lucas S."/>
            <person name="Copeland A."/>
            <person name="Lapidus A."/>
            <person name="Bruce D."/>
            <person name="Goodwin L."/>
            <person name="Pitluck S."/>
            <person name="Kyrpides N."/>
            <person name="Mavromatis K."/>
            <person name="Ivanova N."/>
            <person name="Mikhailova N."/>
            <person name="Zeytun A."/>
            <person name="Detter J.C."/>
            <person name="Tapia R."/>
            <person name="Han C."/>
            <person name="Land M."/>
            <person name="Hauser L."/>
            <person name="Markowitz V."/>
            <person name="Cheng J.-F."/>
            <person name="Hugenholtz P."/>
            <person name="Woyke T."/>
            <person name="Wu D."/>
            <person name="Tindall B."/>
            <person name="Schuetze A."/>
            <person name="Brambilla E."/>
            <person name="Klenk H.-P."/>
            <person name="Eisen J.A."/>
        </authorList>
    </citation>
    <scope>NUCLEOTIDE SEQUENCE [LARGE SCALE GENOMIC DNA]</scope>
    <source>
        <strain evidence="11">DSM 16511 / JCM 12458 / E9I37-1</strain>
    </source>
</reference>
<comment type="pathway">
    <text evidence="1 7">Cell wall biogenesis; peptidoglycan biosynthesis.</text>
</comment>
<keyword evidence="8" id="KW-0732">Signal</keyword>
<dbReference type="InterPro" id="IPR038063">
    <property type="entry name" value="Transpep_catalytic_dom"/>
</dbReference>
<dbReference type="SUPFAM" id="SSF141523">
    <property type="entry name" value="L,D-transpeptidase catalytic domain-like"/>
    <property type="match status" value="1"/>
</dbReference>
<dbReference type="GO" id="GO:0016740">
    <property type="term" value="F:transferase activity"/>
    <property type="evidence" value="ECO:0007669"/>
    <property type="project" value="UniProtKB-KW"/>
</dbReference>
<feature type="active site" description="Proton donor/acceptor" evidence="7">
    <location>
        <position position="135"/>
    </location>
</feature>
<gene>
    <name evidence="10" type="ordered locus">Nitsa_1433</name>
</gene>
<proteinExistence type="inferred from homology"/>
<keyword evidence="6 7" id="KW-0961">Cell wall biogenesis/degradation</keyword>
<evidence type="ECO:0000256" key="3">
    <source>
        <dbReference type="ARBA" id="ARBA00022679"/>
    </source>
</evidence>
<dbReference type="OrthoDB" id="9809748at2"/>
<name>E6WZP1_NITSE</name>
<dbReference type="GO" id="GO:0009252">
    <property type="term" value="P:peptidoglycan biosynthetic process"/>
    <property type="evidence" value="ECO:0007669"/>
    <property type="project" value="UniProtKB-UniPathway"/>
</dbReference>
<dbReference type="RefSeq" id="WP_013554371.1">
    <property type="nucleotide sequence ID" value="NC_014935.1"/>
</dbReference>
<feature type="active site" description="Nucleophile" evidence="7">
    <location>
        <position position="157"/>
    </location>
</feature>
<evidence type="ECO:0000313" key="11">
    <source>
        <dbReference type="Proteomes" id="UP000008633"/>
    </source>
</evidence>
<evidence type="ECO:0000256" key="8">
    <source>
        <dbReference type="SAM" id="SignalP"/>
    </source>
</evidence>
<dbReference type="Proteomes" id="UP000008633">
    <property type="component" value="Chromosome"/>
</dbReference>
<comment type="similarity">
    <text evidence="2">Belongs to the YkuD family.</text>
</comment>
<dbReference type="GO" id="GO:0004180">
    <property type="term" value="F:carboxypeptidase activity"/>
    <property type="evidence" value="ECO:0007669"/>
    <property type="project" value="UniProtKB-ARBA"/>
</dbReference>
<dbReference type="Pfam" id="PF03734">
    <property type="entry name" value="YkuD"/>
    <property type="match status" value="1"/>
</dbReference>
<evidence type="ECO:0000256" key="2">
    <source>
        <dbReference type="ARBA" id="ARBA00005992"/>
    </source>
</evidence>
<dbReference type="AlphaFoldDB" id="E6WZP1"/>
<feature type="signal peptide" evidence="8">
    <location>
        <begin position="1"/>
        <end position="17"/>
    </location>
</feature>
<reference evidence="10 11" key="1">
    <citation type="journal article" date="2011" name="Stand. Genomic Sci.">
        <title>Complete genome sequence of Nitratifractor salsuginis type strain (E9I37-1).</title>
        <authorList>
            <person name="Anderson I."/>
            <person name="Sikorski J."/>
            <person name="Zeytun A."/>
            <person name="Nolan M."/>
            <person name="Lapidus A."/>
            <person name="Lucas S."/>
            <person name="Hammon N."/>
            <person name="Deshpande S."/>
            <person name="Cheng J.F."/>
            <person name="Tapia R."/>
            <person name="Han C."/>
            <person name="Goodwin L."/>
            <person name="Pitluck S."/>
            <person name="Liolios K."/>
            <person name="Pagani I."/>
            <person name="Ivanova N."/>
            <person name="Huntemann M."/>
            <person name="Mavromatis K."/>
            <person name="Ovchinikova G."/>
            <person name="Pati A."/>
            <person name="Chen A."/>
            <person name="Palaniappan K."/>
            <person name="Land M."/>
            <person name="Hauser L."/>
            <person name="Brambilla E.M."/>
            <person name="Ngatchou-Djao O.D."/>
            <person name="Rohde M."/>
            <person name="Tindall B.J."/>
            <person name="Goker M."/>
            <person name="Detter J.C."/>
            <person name="Woyke T."/>
            <person name="Bristow J."/>
            <person name="Eisen J.A."/>
            <person name="Markowitz V."/>
            <person name="Hugenholtz P."/>
            <person name="Klenk H.P."/>
            <person name="Kyrpides N.C."/>
        </authorList>
    </citation>
    <scope>NUCLEOTIDE SEQUENCE [LARGE SCALE GENOMIC DNA]</scope>
    <source>
        <strain evidence="11">DSM 16511 / JCM 12458 / E9I37-1</strain>
    </source>
</reference>
<dbReference type="HOGENOM" id="CLU_102842_0_1_7"/>